<dbReference type="FunFam" id="1.10.238.20:FF:000001">
    <property type="entry name" value="General odorant-binding protein lush"/>
    <property type="match status" value="1"/>
</dbReference>
<accession>A0A3G6V629</accession>
<comment type="subcellular location">
    <subcellularLocation>
        <location evidence="1">Secreted</location>
    </subcellularLocation>
</comment>
<dbReference type="PANTHER" id="PTHR11857:SF43">
    <property type="entry name" value="GEO07291P1-RELATED"/>
    <property type="match status" value="1"/>
</dbReference>
<dbReference type="GO" id="GO:0005615">
    <property type="term" value="C:extracellular space"/>
    <property type="evidence" value="ECO:0007669"/>
    <property type="project" value="TreeGrafter"/>
</dbReference>
<reference evidence="6" key="1">
    <citation type="journal article" date="2018" name="Comp. Biochem. Physiol. Part D Genomics Proteomics">
        <title>Candidate olfactory genes identified in Heortia vitessoides (Lepidoptera: Crambidae) by antennal transcriptome analysis.</title>
        <authorList>
            <person name="Cheng J."/>
            <person name="Wang C.Y."/>
            <person name="Lyu Z.H."/>
            <person name="Chen J.X."/>
            <person name="Tang L.P."/>
            <person name="Lin T."/>
        </authorList>
    </citation>
    <scope>NUCLEOTIDE SEQUENCE</scope>
</reference>
<dbReference type="SUPFAM" id="SSF47565">
    <property type="entry name" value="Insect pheromone/odorant-binding proteins"/>
    <property type="match status" value="1"/>
</dbReference>
<keyword evidence="3" id="KW-0964">Secreted</keyword>
<dbReference type="Pfam" id="PF01395">
    <property type="entry name" value="PBP_GOBP"/>
    <property type="match status" value="1"/>
</dbReference>
<dbReference type="CDD" id="cd23992">
    <property type="entry name" value="PBP_GOBP"/>
    <property type="match status" value="1"/>
</dbReference>
<protein>
    <submittedName>
        <fullName evidence="6">Odorant-binding protein 6</fullName>
    </submittedName>
</protein>
<evidence type="ECO:0000256" key="4">
    <source>
        <dbReference type="ARBA" id="ARBA00022729"/>
    </source>
</evidence>
<dbReference type="GO" id="GO:0007608">
    <property type="term" value="P:sensory perception of smell"/>
    <property type="evidence" value="ECO:0007669"/>
    <property type="project" value="TreeGrafter"/>
</dbReference>
<feature type="chain" id="PRO_5018154969" evidence="5">
    <location>
        <begin position="33"/>
        <end position="149"/>
    </location>
</feature>
<dbReference type="PANTHER" id="PTHR11857">
    <property type="entry name" value="ODORANT BINDING PROTEIN-RELATED"/>
    <property type="match status" value="1"/>
</dbReference>
<evidence type="ECO:0000256" key="3">
    <source>
        <dbReference type="ARBA" id="ARBA00022525"/>
    </source>
</evidence>
<dbReference type="AlphaFoldDB" id="A0A3G6V629"/>
<feature type="signal peptide" evidence="5">
    <location>
        <begin position="1"/>
        <end position="32"/>
    </location>
</feature>
<dbReference type="InterPro" id="IPR006170">
    <property type="entry name" value="PBP/GOBP"/>
</dbReference>
<name>A0A3G6V629_9NEOP</name>
<evidence type="ECO:0000256" key="5">
    <source>
        <dbReference type="SAM" id="SignalP"/>
    </source>
</evidence>
<keyword evidence="4 5" id="KW-0732">Signal</keyword>
<evidence type="ECO:0000256" key="2">
    <source>
        <dbReference type="ARBA" id="ARBA00008098"/>
    </source>
</evidence>
<dbReference type="SMART" id="SM00708">
    <property type="entry name" value="PhBP"/>
    <property type="match status" value="1"/>
</dbReference>
<evidence type="ECO:0000256" key="1">
    <source>
        <dbReference type="ARBA" id="ARBA00004613"/>
    </source>
</evidence>
<sequence length="149" mass="16944">MGTVSTEHYPAHHVITMKAFVVFAVKLVAAQALTDEQKEKLKKHKTECLAETKVDEQLVSKLKSGDYKTENEQLKKYALCMLIKSELMTKEGKFKKDIALAKVTNPADRPQVEKLIDTCLANKGNTPHQTAWNYVKCYHEKDPKHAIFL</sequence>
<dbReference type="EMBL" id="MH027969">
    <property type="protein sequence ID" value="AZB49387.1"/>
    <property type="molecule type" value="mRNA"/>
</dbReference>
<dbReference type="GO" id="GO:0005549">
    <property type="term" value="F:odorant binding"/>
    <property type="evidence" value="ECO:0007669"/>
    <property type="project" value="InterPro"/>
</dbReference>
<comment type="similarity">
    <text evidence="2">Belongs to the PBP/GOBP family.</text>
</comment>
<dbReference type="Gene3D" id="1.10.238.20">
    <property type="entry name" value="Pheromone/general odorant binding protein domain"/>
    <property type="match status" value="1"/>
</dbReference>
<organism evidence="6">
    <name type="scientific">Heortia vitessoides</name>
    <dbReference type="NCBI Taxonomy" id="1557813"/>
    <lineage>
        <taxon>Eukaryota</taxon>
        <taxon>Metazoa</taxon>
        <taxon>Ecdysozoa</taxon>
        <taxon>Arthropoda</taxon>
        <taxon>Hexapoda</taxon>
        <taxon>Insecta</taxon>
        <taxon>Pterygota</taxon>
        <taxon>Neoptera</taxon>
        <taxon>Endopterygota</taxon>
        <taxon>Lepidoptera</taxon>
        <taxon>Glossata</taxon>
        <taxon>Ditrysia</taxon>
        <taxon>Pyraloidea</taxon>
        <taxon>Crambidae</taxon>
        <taxon>Heortia</taxon>
    </lineage>
</organism>
<proteinExistence type="evidence at transcript level"/>
<evidence type="ECO:0000313" key="6">
    <source>
        <dbReference type="EMBL" id="AZB49387.1"/>
    </source>
</evidence>
<dbReference type="InterPro" id="IPR036728">
    <property type="entry name" value="PBP_GOBP_sf"/>
</dbReference>